<name>A0ACC1Z2P9_MELAZ</name>
<evidence type="ECO:0000313" key="1">
    <source>
        <dbReference type="EMBL" id="KAJ4730266.1"/>
    </source>
</evidence>
<proteinExistence type="predicted"/>
<dbReference type="Proteomes" id="UP001164539">
    <property type="component" value="Chromosome 1"/>
</dbReference>
<evidence type="ECO:0000313" key="2">
    <source>
        <dbReference type="Proteomes" id="UP001164539"/>
    </source>
</evidence>
<protein>
    <submittedName>
        <fullName evidence="1">Steroid nuclear receptor ligand-binding</fullName>
    </submittedName>
</protein>
<organism evidence="1 2">
    <name type="scientific">Melia azedarach</name>
    <name type="common">Chinaberry tree</name>
    <dbReference type="NCBI Taxonomy" id="155640"/>
    <lineage>
        <taxon>Eukaryota</taxon>
        <taxon>Viridiplantae</taxon>
        <taxon>Streptophyta</taxon>
        <taxon>Embryophyta</taxon>
        <taxon>Tracheophyta</taxon>
        <taxon>Spermatophyta</taxon>
        <taxon>Magnoliopsida</taxon>
        <taxon>eudicotyledons</taxon>
        <taxon>Gunneridae</taxon>
        <taxon>Pentapetalae</taxon>
        <taxon>rosids</taxon>
        <taxon>malvids</taxon>
        <taxon>Sapindales</taxon>
        <taxon>Meliaceae</taxon>
        <taxon>Melia</taxon>
    </lineage>
</organism>
<reference evidence="1 2" key="1">
    <citation type="journal article" date="2023" name="Science">
        <title>Complex scaffold remodeling in plant triterpene biosynthesis.</title>
        <authorList>
            <person name="De La Pena R."/>
            <person name="Hodgson H."/>
            <person name="Liu J.C."/>
            <person name="Stephenson M.J."/>
            <person name="Martin A.C."/>
            <person name="Owen C."/>
            <person name="Harkess A."/>
            <person name="Leebens-Mack J."/>
            <person name="Jimenez L.E."/>
            <person name="Osbourn A."/>
            <person name="Sattely E.S."/>
        </authorList>
    </citation>
    <scope>NUCLEOTIDE SEQUENCE [LARGE SCALE GENOMIC DNA]</scope>
    <source>
        <strain evidence="2">cv. JPN11</strain>
        <tissue evidence="1">Leaf</tissue>
    </source>
</reference>
<gene>
    <name evidence="1" type="ORF">OWV82_002922</name>
</gene>
<dbReference type="EMBL" id="CM051394">
    <property type="protein sequence ID" value="KAJ4730266.1"/>
    <property type="molecule type" value="Genomic_DNA"/>
</dbReference>
<keyword evidence="2" id="KW-1185">Reference proteome</keyword>
<sequence length="591" mass="66261">MKVPVGFLEKLWSFLSFLPYFFLLFILGLLKAAIIGPIVVGIILTANSAVIIGLWPAHFLWTLYCVVRTKRIGPVLKIVVLIALPGPLILWPIVGILVSLLGGIGYGFFTPLIATFEAVGENVANKCYHCFVDGSLSTIRGSCMAVQDFTDFCFHSYFSFMDELSEKVPKDEKPIDIKLSKLPSCLLASLIGVPVDTLLISALALWKSPFMLFKGWKRLLEDLIGREGPFLETVCVPFAGLAILLWPLGVIGAIVAAIISSFFLGLYAGVIVHQEDSLRMGLAYIVSVISLFDEYVNDLLYLREGSCLPRPSYRQNMNSNQERKKSGDNDNNDLRIRREGSLNAKLVSERSRTLKKAIQQYKPVQVWDWLFKSCEVNGRILLRDGLIDIKDIEECIMRGNCKKLGIKLPAWSILQCLIASAKSNSSGLMISDDLELTRMNSPRDKVFDWFIAPLLIMKEQIKKLQLDTHEEISLKKVVMEVKNEKPEDWDNSGFPSGDNVRKAQLQAIIRRLQGIVASMSRIPTFRRRFRNLVKMLYIEAIQAKISADHIGGIIKSSYGSIDSIKSGGDIKDRDETVDVSRQKKHEVADLV</sequence>
<comment type="caution">
    <text evidence="1">The sequence shown here is derived from an EMBL/GenBank/DDBJ whole genome shotgun (WGS) entry which is preliminary data.</text>
</comment>
<keyword evidence="1" id="KW-0675">Receptor</keyword>
<accession>A0ACC1Z2P9</accession>